<organism evidence="7">
    <name type="scientific">Anaerobacillus isosaccharinicus</name>
    <dbReference type="NCBI Taxonomy" id="1532552"/>
    <lineage>
        <taxon>Bacteria</taxon>
        <taxon>Bacillati</taxon>
        <taxon>Bacillota</taxon>
        <taxon>Bacilli</taxon>
        <taxon>Bacillales</taxon>
        <taxon>Bacillaceae</taxon>
        <taxon>Anaerobacillus</taxon>
    </lineage>
</organism>
<protein>
    <recommendedName>
        <fullName evidence="8">Flagellar protein</fullName>
    </recommendedName>
</protein>
<dbReference type="Pfam" id="PF04347">
    <property type="entry name" value="FliO"/>
    <property type="match status" value="1"/>
</dbReference>
<name>A0A1S2L943_9BACI</name>
<sequence>MKQLRKQLDKKMIRRWHPMYYYKILLCLFLVIGVIHPLWTMNVQADETNKSVLDGYRPPSGQAPIEDEENEIEGQIGTGNLTDINDLSQDQSLFGIFFQLFIALAVIIFLIYALIRFIGKRSQSYQTHRTLQNIGGVHVGSNRSIQLVRVGERVLVVGVGETIQLLKEIDDEKEVRKIIEENQVDEAQQQLSSLVKWVQTKLNGQGDIPTSKTYFKGLLERQLTDVKNSQKQAHAEIKEREQ</sequence>
<keyword evidence="2" id="KW-1003">Cell membrane</keyword>
<evidence type="ECO:0000256" key="5">
    <source>
        <dbReference type="ARBA" id="ARBA00023136"/>
    </source>
</evidence>
<keyword evidence="5 6" id="KW-0472">Membrane</keyword>
<dbReference type="GO" id="GO:0044781">
    <property type="term" value="P:bacterial-type flagellum organization"/>
    <property type="evidence" value="ECO:0007669"/>
    <property type="project" value="InterPro"/>
</dbReference>
<accession>A0A1S2L943</accession>
<evidence type="ECO:0000313" key="7">
    <source>
        <dbReference type="EMBL" id="OIJ08095.1"/>
    </source>
</evidence>
<evidence type="ECO:0008006" key="8">
    <source>
        <dbReference type="Google" id="ProtNLM"/>
    </source>
</evidence>
<evidence type="ECO:0000256" key="4">
    <source>
        <dbReference type="ARBA" id="ARBA00022989"/>
    </source>
</evidence>
<dbReference type="KEGG" id="aia:AWH56_017365"/>
<comment type="subcellular location">
    <subcellularLocation>
        <location evidence="1">Cell membrane</location>
    </subcellularLocation>
</comment>
<proteinExistence type="predicted"/>
<reference evidence="7" key="1">
    <citation type="submission" date="2016-10" db="EMBL/GenBank/DDBJ databases">
        <title>Draft genome sequences of four alkaliphilic bacteria belonging to the Anaerobacillus genus.</title>
        <authorList>
            <person name="Bassil N.M."/>
            <person name="Lloyd J.R."/>
        </authorList>
    </citation>
    <scope>NUCLEOTIDE SEQUENCE [LARGE SCALE GENOMIC DNA]</scope>
    <source>
        <strain evidence="7">NB2006</strain>
    </source>
</reference>
<evidence type="ECO:0000256" key="6">
    <source>
        <dbReference type="SAM" id="Phobius"/>
    </source>
</evidence>
<feature type="transmembrane region" description="Helical" evidence="6">
    <location>
        <begin position="20"/>
        <end position="39"/>
    </location>
</feature>
<evidence type="ECO:0000256" key="1">
    <source>
        <dbReference type="ARBA" id="ARBA00004236"/>
    </source>
</evidence>
<evidence type="ECO:0000256" key="3">
    <source>
        <dbReference type="ARBA" id="ARBA00022692"/>
    </source>
</evidence>
<dbReference type="EMBL" id="LQXD01000165">
    <property type="protein sequence ID" value="OIJ08095.1"/>
    <property type="molecule type" value="Genomic_DNA"/>
</dbReference>
<dbReference type="InterPro" id="IPR022781">
    <property type="entry name" value="Flagellar_biosynth_FliO"/>
</dbReference>
<evidence type="ECO:0000256" key="2">
    <source>
        <dbReference type="ARBA" id="ARBA00022475"/>
    </source>
</evidence>
<dbReference type="OrthoDB" id="2376965at2"/>
<keyword evidence="4 6" id="KW-1133">Transmembrane helix</keyword>
<dbReference type="GO" id="GO:0016020">
    <property type="term" value="C:membrane"/>
    <property type="evidence" value="ECO:0007669"/>
    <property type="project" value="InterPro"/>
</dbReference>
<gene>
    <name evidence="7" type="ORF">AWH56_19500</name>
</gene>
<feature type="transmembrane region" description="Helical" evidence="6">
    <location>
        <begin position="93"/>
        <end position="115"/>
    </location>
</feature>
<keyword evidence="3 6" id="KW-0812">Transmembrane</keyword>
<comment type="caution">
    <text evidence="7">The sequence shown here is derived from an EMBL/GenBank/DDBJ whole genome shotgun (WGS) entry which is preliminary data.</text>
</comment>
<dbReference type="AlphaFoldDB" id="A0A1S2L943"/>